<dbReference type="CDD" id="cd10954">
    <property type="entry name" value="CE4_CtAXE_like"/>
    <property type="match status" value="1"/>
</dbReference>
<dbReference type="PROSITE" id="PS51170">
    <property type="entry name" value="CW"/>
    <property type="match status" value="2"/>
</dbReference>
<evidence type="ECO:0000256" key="5">
    <source>
        <dbReference type="SAM" id="MobiDB-lite"/>
    </source>
</evidence>
<evidence type="ECO:0000256" key="1">
    <source>
        <dbReference type="ARBA" id="ARBA00022723"/>
    </source>
</evidence>
<evidence type="ECO:0000256" key="3">
    <source>
        <dbReference type="ARBA" id="ARBA00022801"/>
    </source>
</evidence>
<dbReference type="GO" id="GO:0016020">
    <property type="term" value="C:membrane"/>
    <property type="evidence" value="ECO:0007669"/>
    <property type="project" value="TreeGrafter"/>
</dbReference>
<keyword evidence="3" id="KW-0378">Hydrolase</keyword>
<keyword evidence="2" id="KW-0677">Repeat</keyword>
<dbReference type="InterPro" id="IPR018337">
    <property type="entry name" value="Cell_wall/Cho-bd_repeat"/>
</dbReference>
<name>A0A9D2U4V0_9FIRM</name>
<dbReference type="Proteomes" id="UP000823850">
    <property type="component" value="Unassembled WGS sequence"/>
</dbReference>
<dbReference type="GO" id="GO:0005975">
    <property type="term" value="P:carbohydrate metabolic process"/>
    <property type="evidence" value="ECO:0007669"/>
    <property type="project" value="InterPro"/>
</dbReference>
<keyword evidence="6" id="KW-0472">Membrane</keyword>
<gene>
    <name evidence="8" type="ORF">H9913_07490</name>
</gene>
<feature type="transmembrane region" description="Helical" evidence="6">
    <location>
        <begin position="53"/>
        <end position="72"/>
    </location>
</feature>
<dbReference type="GO" id="GO:0046872">
    <property type="term" value="F:metal ion binding"/>
    <property type="evidence" value="ECO:0007669"/>
    <property type="project" value="UniProtKB-KW"/>
</dbReference>
<feature type="domain" description="NodB homology" evidence="7">
    <location>
        <begin position="187"/>
        <end position="360"/>
    </location>
</feature>
<dbReference type="EMBL" id="DWUX01000134">
    <property type="protein sequence ID" value="HJD39857.1"/>
    <property type="molecule type" value="Genomic_DNA"/>
</dbReference>
<dbReference type="SUPFAM" id="SSF88713">
    <property type="entry name" value="Glycoside hydrolase/deacetylase"/>
    <property type="match status" value="1"/>
</dbReference>
<feature type="compositionally biased region" description="Polar residues" evidence="5">
    <location>
        <begin position="93"/>
        <end position="110"/>
    </location>
</feature>
<protein>
    <submittedName>
        <fullName evidence="8">Polysaccharide deacetylase family protein</fullName>
    </submittedName>
</protein>
<feature type="repeat" description="Cell wall-binding" evidence="4">
    <location>
        <begin position="141"/>
        <end position="160"/>
    </location>
</feature>
<dbReference type="Gene3D" id="3.20.20.370">
    <property type="entry name" value="Glycoside hydrolase/deacetylase"/>
    <property type="match status" value="1"/>
</dbReference>
<dbReference type="PANTHER" id="PTHR10587">
    <property type="entry name" value="GLYCOSYL TRANSFERASE-RELATED"/>
    <property type="match status" value="1"/>
</dbReference>
<dbReference type="InterPro" id="IPR011330">
    <property type="entry name" value="Glyco_hydro/deAcase_b/a-brl"/>
</dbReference>
<accession>A0A9D2U4V0</accession>
<sequence length="390" mass="44760">MDKRRTSNRSGSSRYARKSQGIKNPERQYRSENPKVIRKRQQKKLKQQKTKRWMRYGIFTAIMFLVILLGILRVSRLFQGSSGGRLDHPNEISEVQETENLTRPAVSSSGADDFPQEIELSGWQSDSKGIRYKNTDRTFYKNGWHMIDGDQYYFDENGYIKTGWHTIDGKDCYFNESGKYEREKIRPMVALTFDDGPGQYTEELLQCLEENNAKATFFMLGQNVERYSDTVRHMKELGMELANHTYSHPILTSLTSVQISNELEKTNGIIKRITEEAPAGMRPPGGAFNHTVRSAAGLPIIMWSIDTKDWKTKSEDLTYQCVMDNVRDGSVVLMHDIHSWSVRAALRMIPDLEAKGFKLVTVEELAQAKGITLEKGKAYYYFGEGTQQVE</sequence>
<feature type="compositionally biased region" description="Basic and acidic residues" evidence="5">
    <location>
        <begin position="24"/>
        <end position="35"/>
    </location>
</feature>
<dbReference type="AlphaFoldDB" id="A0A9D2U4V0"/>
<reference evidence="8" key="2">
    <citation type="submission" date="2021-04" db="EMBL/GenBank/DDBJ databases">
        <authorList>
            <person name="Gilroy R."/>
        </authorList>
    </citation>
    <scope>NUCLEOTIDE SEQUENCE</scope>
    <source>
        <strain evidence="8">ChiW19-6364</strain>
    </source>
</reference>
<dbReference type="GO" id="GO:0016810">
    <property type="term" value="F:hydrolase activity, acting on carbon-nitrogen (but not peptide) bonds"/>
    <property type="evidence" value="ECO:0007669"/>
    <property type="project" value="InterPro"/>
</dbReference>
<dbReference type="PROSITE" id="PS51677">
    <property type="entry name" value="NODB"/>
    <property type="match status" value="1"/>
</dbReference>
<dbReference type="SUPFAM" id="SSF69360">
    <property type="entry name" value="Cell wall binding repeat"/>
    <property type="match status" value="1"/>
</dbReference>
<evidence type="ECO:0000313" key="9">
    <source>
        <dbReference type="Proteomes" id="UP000823850"/>
    </source>
</evidence>
<evidence type="ECO:0000256" key="4">
    <source>
        <dbReference type="PROSITE-ProRule" id="PRU00591"/>
    </source>
</evidence>
<evidence type="ECO:0000256" key="2">
    <source>
        <dbReference type="ARBA" id="ARBA00022737"/>
    </source>
</evidence>
<feature type="region of interest" description="Disordered" evidence="5">
    <location>
        <begin position="1"/>
        <end position="48"/>
    </location>
</feature>
<dbReference type="Gene3D" id="2.10.270.10">
    <property type="entry name" value="Cholin Binding"/>
    <property type="match status" value="1"/>
</dbReference>
<evidence type="ECO:0000256" key="6">
    <source>
        <dbReference type="SAM" id="Phobius"/>
    </source>
</evidence>
<feature type="compositionally biased region" description="Basic residues" evidence="5">
    <location>
        <begin position="36"/>
        <end position="48"/>
    </location>
</feature>
<keyword evidence="6" id="KW-0812">Transmembrane</keyword>
<evidence type="ECO:0000259" key="7">
    <source>
        <dbReference type="PROSITE" id="PS51677"/>
    </source>
</evidence>
<dbReference type="InterPro" id="IPR002509">
    <property type="entry name" value="NODB_dom"/>
</dbReference>
<keyword evidence="1" id="KW-0479">Metal-binding</keyword>
<dbReference type="InterPro" id="IPR050248">
    <property type="entry name" value="Polysacc_deacetylase_ArnD"/>
</dbReference>
<feature type="repeat" description="Cell wall-binding" evidence="4">
    <location>
        <begin position="161"/>
        <end position="180"/>
    </location>
</feature>
<keyword evidence="6" id="KW-1133">Transmembrane helix</keyword>
<comment type="caution">
    <text evidence="8">The sequence shown here is derived from an EMBL/GenBank/DDBJ whole genome shotgun (WGS) entry which is preliminary data.</text>
</comment>
<evidence type="ECO:0000313" key="8">
    <source>
        <dbReference type="EMBL" id="HJD39857.1"/>
    </source>
</evidence>
<dbReference type="Pfam" id="PF01522">
    <property type="entry name" value="Polysacc_deac_1"/>
    <property type="match status" value="1"/>
</dbReference>
<feature type="region of interest" description="Disordered" evidence="5">
    <location>
        <begin position="83"/>
        <end position="113"/>
    </location>
</feature>
<organism evidence="8 9">
    <name type="scientific">Candidatus Blautia stercoripullorum</name>
    <dbReference type="NCBI Taxonomy" id="2838502"/>
    <lineage>
        <taxon>Bacteria</taxon>
        <taxon>Bacillati</taxon>
        <taxon>Bacillota</taxon>
        <taxon>Clostridia</taxon>
        <taxon>Lachnospirales</taxon>
        <taxon>Lachnospiraceae</taxon>
        <taxon>Blautia</taxon>
    </lineage>
</organism>
<proteinExistence type="predicted"/>
<reference evidence="8" key="1">
    <citation type="journal article" date="2021" name="PeerJ">
        <title>Extensive microbial diversity within the chicken gut microbiome revealed by metagenomics and culture.</title>
        <authorList>
            <person name="Gilroy R."/>
            <person name="Ravi A."/>
            <person name="Getino M."/>
            <person name="Pursley I."/>
            <person name="Horton D.L."/>
            <person name="Alikhan N.F."/>
            <person name="Baker D."/>
            <person name="Gharbi K."/>
            <person name="Hall N."/>
            <person name="Watson M."/>
            <person name="Adriaenssens E.M."/>
            <person name="Foster-Nyarko E."/>
            <person name="Jarju S."/>
            <person name="Secka A."/>
            <person name="Antonio M."/>
            <person name="Oren A."/>
            <person name="Chaudhuri R.R."/>
            <person name="La Ragione R."/>
            <person name="Hildebrand F."/>
            <person name="Pallen M.J."/>
        </authorList>
    </citation>
    <scope>NUCLEOTIDE SEQUENCE</scope>
    <source>
        <strain evidence="8">ChiW19-6364</strain>
    </source>
</reference>
<dbReference type="PANTHER" id="PTHR10587:SF133">
    <property type="entry name" value="CHITIN DEACETYLASE 1-RELATED"/>
    <property type="match status" value="1"/>
</dbReference>